<dbReference type="SUPFAM" id="SSF160582">
    <property type="entry name" value="MbtH-like"/>
    <property type="match status" value="1"/>
</dbReference>
<dbReference type="GO" id="GO:0005829">
    <property type="term" value="C:cytosol"/>
    <property type="evidence" value="ECO:0007669"/>
    <property type="project" value="TreeGrafter"/>
</dbReference>
<dbReference type="InterPro" id="IPR037407">
    <property type="entry name" value="MLP_fam"/>
</dbReference>
<accession>A0A380MWD4</accession>
<name>A0A380MWD4_STRGR</name>
<dbReference type="InterPro" id="IPR038020">
    <property type="entry name" value="MbtH-like_sf"/>
</dbReference>
<dbReference type="PANTHER" id="PTHR38444:SF1">
    <property type="entry name" value="ENTEROBACTIN BIOSYNTHESIS PROTEIN YBDZ"/>
    <property type="match status" value="1"/>
</dbReference>
<protein>
    <submittedName>
        <fullName evidence="3">Balhimycin biosynthetic protein MbtH</fullName>
    </submittedName>
</protein>
<gene>
    <name evidence="3" type="primary">mbtH_1</name>
    <name evidence="3" type="ORF">NCTC7807_01381</name>
</gene>
<evidence type="ECO:0000256" key="1">
    <source>
        <dbReference type="SAM" id="MobiDB-lite"/>
    </source>
</evidence>
<dbReference type="Proteomes" id="UP000254150">
    <property type="component" value="Unassembled WGS sequence"/>
</dbReference>
<dbReference type="Gene3D" id="3.90.820.10">
    <property type="entry name" value="Structural Genomics, Unknown Function 30-nov-00 1gh9 Mol_id"/>
    <property type="match status" value="1"/>
</dbReference>
<dbReference type="Pfam" id="PF03621">
    <property type="entry name" value="MbtH"/>
    <property type="match status" value="1"/>
</dbReference>
<dbReference type="SMART" id="SM00923">
    <property type="entry name" value="MbtH"/>
    <property type="match status" value="1"/>
</dbReference>
<feature type="domain" description="MbtH-like" evidence="2">
    <location>
        <begin position="3"/>
        <end position="53"/>
    </location>
</feature>
<evidence type="ECO:0000313" key="4">
    <source>
        <dbReference type="Proteomes" id="UP000254150"/>
    </source>
</evidence>
<evidence type="ECO:0000259" key="2">
    <source>
        <dbReference type="SMART" id="SM00923"/>
    </source>
</evidence>
<proteinExistence type="predicted"/>
<dbReference type="AlphaFoldDB" id="A0A380MWD4"/>
<reference evidence="3 4" key="1">
    <citation type="submission" date="2018-06" db="EMBL/GenBank/DDBJ databases">
        <authorList>
            <consortium name="Pathogen Informatics"/>
            <person name="Doyle S."/>
        </authorList>
    </citation>
    <scope>NUCLEOTIDE SEQUENCE [LARGE SCALE GENOMIC DNA]</scope>
    <source>
        <strain evidence="3 4">NCTC7807</strain>
    </source>
</reference>
<feature type="region of interest" description="Disordered" evidence="1">
    <location>
        <begin position="62"/>
        <end position="90"/>
    </location>
</feature>
<dbReference type="PANTHER" id="PTHR38444">
    <property type="entry name" value="ENTEROBACTIN BIOSYNTHESIS PROTEIN YBDZ"/>
    <property type="match status" value="1"/>
</dbReference>
<sequence>MNNPFDDEDGSYLVLANAERQHSLWPAAIDVPAGWSTVFGADTRTACLAHVEKNWTDMRPAGLAATMDGDRPPAANETGGGGPTCAGTSR</sequence>
<dbReference type="GO" id="GO:0019290">
    <property type="term" value="P:siderophore biosynthetic process"/>
    <property type="evidence" value="ECO:0007669"/>
    <property type="project" value="TreeGrafter"/>
</dbReference>
<organism evidence="3 4">
    <name type="scientific">Streptomyces griseus</name>
    <dbReference type="NCBI Taxonomy" id="1911"/>
    <lineage>
        <taxon>Bacteria</taxon>
        <taxon>Bacillati</taxon>
        <taxon>Actinomycetota</taxon>
        <taxon>Actinomycetes</taxon>
        <taxon>Kitasatosporales</taxon>
        <taxon>Streptomycetaceae</taxon>
        <taxon>Streptomyces</taxon>
    </lineage>
</organism>
<dbReference type="InterPro" id="IPR005153">
    <property type="entry name" value="MbtH-like_dom"/>
</dbReference>
<evidence type="ECO:0000313" key="3">
    <source>
        <dbReference type="EMBL" id="SUO95707.1"/>
    </source>
</evidence>
<dbReference type="EMBL" id="UHID01000001">
    <property type="protein sequence ID" value="SUO95707.1"/>
    <property type="molecule type" value="Genomic_DNA"/>
</dbReference>
<dbReference type="RefSeq" id="WP_115068097.1">
    <property type="nucleotide sequence ID" value="NZ_UHID01000001.1"/>
</dbReference>